<evidence type="ECO:0000259" key="4">
    <source>
        <dbReference type="Pfam" id="PF00557"/>
    </source>
</evidence>
<evidence type="ECO:0000259" key="5">
    <source>
        <dbReference type="Pfam" id="PF01321"/>
    </source>
</evidence>
<keyword evidence="2" id="KW-0378">Hydrolase</keyword>
<evidence type="ECO:0000313" key="6">
    <source>
        <dbReference type="EMBL" id="KRK71761.1"/>
    </source>
</evidence>
<dbReference type="PANTHER" id="PTHR46112:SF3">
    <property type="entry name" value="AMINOPEPTIDASE YPDF"/>
    <property type="match status" value="1"/>
</dbReference>
<evidence type="ECO:0000313" key="7">
    <source>
        <dbReference type="Proteomes" id="UP000051804"/>
    </source>
</evidence>
<dbReference type="PATRIC" id="fig|1291734.4.peg.2057"/>
<dbReference type="Pfam" id="PF01321">
    <property type="entry name" value="Creatinase_N"/>
    <property type="match status" value="1"/>
</dbReference>
<dbReference type="CDD" id="cd01092">
    <property type="entry name" value="APP-like"/>
    <property type="match status" value="1"/>
</dbReference>
<feature type="domain" description="Peptidase M24" evidence="4">
    <location>
        <begin position="126"/>
        <end position="328"/>
    </location>
</feature>
<sequence>MKQRDLDALYLVDPANITYLTGFTGDESTLLVSPDNVVLLTDGRFIEQAKTELADEVTIHRWQHGLTEDAVALINASSAKRVGFEAGLMDYLTGQAFVTGVQAATTPVSGLVEELRAVKDASEIAKITEAAKIVDATFYHMLDVIRPGMTERAVAAELDFTMAKFGSTKPSFGTIVASGLRSTFAHGEASDKVIEAGDMVTLDFGATYQGYVSDTTRTIAVGTPDPRMEEFYAYVVAAEKAGLATIRDGVTSAQLDAAIRQVFLDHDVNQYLIHGLGHSIGLVVHEAPYITPRGDKTIFRANMVQTIEPGLYLPGVGGMRVEDDIVVQAGQGIQITSSPKSELIKLPVR</sequence>
<keyword evidence="7" id="KW-1185">Reference proteome</keyword>
<dbReference type="PANTHER" id="PTHR46112">
    <property type="entry name" value="AMINOPEPTIDASE"/>
    <property type="match status" value="1"/>
</dbReference>
<gene>
    <name evidence="6" type="ORF">FD02_GL002006</name>
</gene>
<dbReference type="InterPro" id="IPR029149">
    <property type="entry name" value="Creatin/AminoP/Spt16_N"/>
</dbReference>
<dbReference type="GO" id="GO:0046872">
    <property type="term" value="F:metal ion binding"/>
    <property type="evidence" value="ECO:0007669"/>
    <property type="project" value="UniProtKB-KW"/>
</dbReference>
<dbReference type="AlphaFoldDB" id="A0A0R1JTX0"/>
<name>A0A0R1JTX0_9LACO</name>
<protein>
    <submittedName>
        <fullName evidence="6">Proline dipeptidase</fullName>
    </submittedName>
</protein>
<comment type="similarity">
    <text evidence="3">Belongs to the peptidase M24B family.</text>
</comment>
<dbReference type="Gene3D" id="3.40.350.10">
    <property type="entry name" value="Creatinase/prolidase N-terminal domain"/>
    <property type="match status" value="1"/>
</dbReference>
<evidence type="ECO:0000256" key="1">
    <source>
        <dbReference type="ARBA" id="ARBA00022723"/>
    </source>
</evidence>
<evidence type="ECO:0000256" key="3">
    <source>
        <dbReference type="RuleBase" id="RU000590"/>
    </source>
</evidence>
<dbReference type="Gene3D" id="3.90.230.10">
    <property type="entry name" value="Creatinase/methionine aminopeptidase superfamily"/>
    <property type="match status" value="1"/>
</dbReference>
<proteinExistence type="inferred from homology"/>
<dbReference type="InterPro" id="IPR000994">
    <property type="entry name" value="Pept_M24"/>
</dbReference>
<accession>A0A0R1JTX0</accession>
<organism evidence="6 7">
    <name type="scientific">Lacticaseibacillus nasuensis JCM 17158</name>
    <dbReference type="NCBI Taxonomy" id="1291734"/>
    <lineage>
        <taxon>Bacteria</taxon>
        <taxon>Bacillati</taxon>
        <taxon>Bacillota</taxon>
        <taxon>Bacilli</taxon>
        <taxon>Lactobacillales</taxon>
        <taxon>Lactobacillaceae</taxon>
        <taxon>Lacticaseibacillus</taxon>
    </lineage>
</organism>
<dbReference type="PROSITE" id="PS00491">
    <property type="entry name" value="PROLINE_PEPTIDASE"/>
    <property type="match status" value="1"/>
</dbReference>
<reference evidence="6 7" key="1">
    <citation type="journal article" date="2015" name="Genome Announc.">
        <title>Expanding the biotechnology potential of lactobacilli through comparative genomics of 213 strains and associated genera.</title>
        <authorList>
            <person name="Sun Z."/>
            <person name="Harris H.M."/>
            <person name="McCann A."/>
            <person name="Guo C."/>
            <person name="Argimon S."/>
            <person name="Zhang W."/>
            <person name="Yang X."/>
            <person name="Jeffery I.B."/>
            <person name="Cooney J.C."/>
            <person name="Kagawa T.F."/>
            <person name="Liu W."/>
            <person name="Song Y."/>
            <person name="Salvetti E."/>
            <person name="Wrobel A."/>
            <person name="Rasinkangas P."/>
            <person name="Parkhill J."/>
            <person name="Rea M.C."/>
            <person name="O'Sullivan O."/>
            <person name="Ritari J."/>
            <person name="Douillard F.P."/>
            <person name="Paul Ross R."/>
            <person name="Yang R."/>
            <person name="Briner A.E."/>
            <person name="Felis G.E."/>
            <person name="de Vos W.M."/>
            <person name="Barrangou R."/>
            <person name="Klaenhammer T.R."/>
            <person name="Caufield P.W."/>
            <person name="Cui Y."/>
            <person name="Zhang H."/>
            <person name="O'Toole P.W."/>
        </authorList>
    </citation>
    <scope>NUCLEOTIDE SEQUENCE [LARGE SCALE GENOMIC DNA]</scope>
    <source>
        <strain evidence="6 7">JCM 17158</strain>
    </source>
</reference>
<dbReference type="InterPro" id="IPR036005">
    <property type="entry name" value="Creatinase/aminopeptidase-like"/>
</dbReference>
<dbReference type="InterPro" id="IPR000587">
    <property type="entry name" value="Creatinase_N"/>
</dbReference>
<dbReference type="STRING" id="1291734.FD02_GL002006"/>
<dbReference type="Pfam" id="PF00557">
    <property type="entry name" value="Peptidase_M24"/>
    <property type="match status" value="1"/>
</dbReference>
<dbReference type="SUPFAM" id="SSF55920">
    <property type="entry name" value="Creatinase/aminopeptidase"/>
    <property type="match status" value="1"/>
</dbReference>
<dbReference type="EMBL" id="AZDJ01000026">
    <property type="protein sequence ID" value="KRK71761.1"/>
    <property type="molecule type" value="Genomic_DNA"/>
</dbReference>
<dbReference type="Proteomes" id="UP000051804">
    <property type="component" value="Unassembled WGS sequence"/>
</dbReference>
<dbReference type="InterPro" id="IPR001131">
    <property type="entry name" value="Peptidase_M24B_aminopep-P_CS"/>
</dbReference>
<evidence type="ECO:0000256" key="2">
    <source>
        <dbReference type="ARBA" id="ARBA00022801"/>
    </source>
</evidence>
<dbReference type="InterPro" id="IPR050659">
    <property type="entry name" value="Peptidase_M24B"/>
</dbReference>
<dbReference type="GO" id="GO:0016787">
    <property type="term" value="F:hydrolase activity"/>
    <property type="evidence" value="ECO:0007669"/>
    <property type="project" value="UniProtKB-KW"/>
</dbReference>
<keyword evidence="1 3" id="KW-0479">Metal-binding</keyword>
<dbReference type="SUPFAM" id="SSF53092">
    <property type="entry name" value="Creatinase/prolidase N-terminal domain"/>
    <property type="match status" value="1"/>
</dbReference>
<feature type="domain" description="Creatinase N-terminal" evidence="5">
    <location>
        <begin position="1"/>
        <end position="118"/>
    </location>
</feature>
<comment type="caution">
    <text evidence="6">The sequence shown here is derived from an EMBL/GenBank/DDBJ whole genome shotgun (WGS) entry which is preliminary data.</text>
</comment>